<proteinExistence type="predicted"/>
<dbReference type="RefSeq" id="WP_203743933.1">
    <property type="nucleotide sequence ID" value="NZ_BONF01000009.1"/>
</dbReference>
<name>A0A8J3NJG5_9ACTN</name>
<dbReference type="Proteomes" id="UP000601223">
    <property type="component" value="Unassembled WGS sequence"/>
</dbReference>
<accession>A0A8J3NJG5</accession>
<evidence type="ECO:0000313" key="1">
    <source>
        <dbReference type="EMBL" id="GIF80420.1"/>
    </source>
</evidence>
<sequence>MMTDETMVRLALAALVMSFLVRWWFAARRGGSAASRAPVSRPAPRIGQARGARLVAPLRTAASAHGRAGELWHTPTTPRLARVPIKTAARLAVRQVRRRAFATM</sequence>
<dbReference type="AlphaFoldDB" id="A0A8J3NJG5"/>
<protein>
    <submittedName>
        <fullName evidence="1">Uncharacterized protein</fullName>
    </submittedName>
</protein>
<comment type="caution">
    <text evidence="1">The sequence shown here is derived from an EMBL/GenBank/DDBJ whole genome shotgun (WGS) entry which is preliminary data.</text>
</comment>
<reference evidence="1 2" key="1">
    <citation type="submission" date="2021-01" db="EMBL/GenBank/DDBJ databases">
        <title>Whole genome shotgun sequence of Catellatospora bangladeshensis NBRC 107357.</title>
        <authorList>
            <person name="Komaki H."/>
            <person name="Tamura T."/>
        </authorList>
    </citation>
    <scope>NUCLEOTIDE SEQUENCE [LARGE SCALE GENOMIC DNA]</scope>
    <source>
        <strain evidence="1 2">NBRC 107357</strain>
    </source>
</reference>
<evidence type="ECO:0000313" key="2">
    <source>
        <dbReference type="Proteomes" id="UP000601223"/>
    </source>
</evidence>
<organism evidence="1 2">
    <name type="scientific">Catellatospora bangladeshensis</name>
    <dbReference type="NCBI Taxonomy" id="310355"/>
    <lineage>
        <taxon>Bacteria</taxon>
        <taxon>Bacillati</taxon>
        <taxon>Actinomycetota</taxon>
        <taxon>Actinomycetes</taxon>
        <taxon>Micromonosporales</taxon>
        <taxon>Micromonosporaceae</taxon>
        <taxon>Catellatospora</taxon>
    </lineage>
</organism>
<gene>
    <name evidence="1" type="ORF">Cba03nite_17690</name>
</gene>
<dbReference type="EMBL" id="BONF01000009">
    <property type="protein sequence ID" value="GIF80420.1"/>
    <property type="molecule type" value="Genomic_DNA"/>
</dbReference>
<keyword evidence="2" id="KW-1185">Reference proteome</keyword>